<proteinExistence type="inferred from homology"/>
<comment type="caution">
    <text evidence="5">The sequence shown here is derived from an EMBL/GenBank/DDBJ whole genome shotgun (WGS) entry which is preliminary data.</text>
</comment>
<evidence type="ECO:0000256" key="1">
    <source>
        <dbReference type="ARBA" id="ARBA00007769"/>
    </source>
</evidence>
<dbReference type="EMBL" id="BANX01000029">
    <property type="protein sequence ID" value="GAC69916.1"/>
    <property type="molecule type" value="Genomic_DNA"/>
</dbReference>
<dbReference type="GO" id="GO:0000287">
    <property type="term" value="F:magnesium ion binding"/>
    <property type="evidence" value="ECO:0007669"/>
    <property type="project" value="InterPro"/>
</dbReference>
<organism evidence="5 6">
    <name type="scientific">Gordonia soli NBRC 108243</name>
    <dbReference type="NCBI Taxonomy" id="1223545"/>
    <lineage>
        <taxon>Bacteria</taxon>
        <taxon>Bacillati</taxon>
        <taxon>Actinomycetota</taxon>
        <taxon>Actinomycetes</taxon>
        <taxon>Mycobacteriales</taxon>
        <taxon>Gordoniaceae</taxon>
        <taxon>Gordonia</taxon>
    </lineage>
</organism>
<dbReference type="AlphaFoldDB" id="M0QNT2"/>
<dbReference type="PANTHER" id="PTHR11835:SF34">
    <property type="entry name" value="ISOCITRATE DEHYDROGENASE [NAD] SUBUNIT ALPHA, MITOCHONDRIAL"/>
    <property type="match status" value="1"/>
</dbReference>
<dbReference type="SMART" id="SM01329">
    <property type="entry name" value="Iso_dh"/>
    <property type="match status" value="1"/>
</dbReference>
<reference evidence="5 6" key="1">
    <citation type="submission" date="2013-01" db="EMBL/GenBank/DDBJ databases">
        <title>Whole genome shotgun sequence of Gordonia soli NBRC 108243.</title>
        <authorList>
            <person name="Isaki-Nakamura S."/>
            <person name="Hosoyama A."/>
            <person name="Tsuchikane K."/>
            <person name="Ando Y."/>
            <person name="Baba S."/>
            <person name="Ohji S."/>
            <person name="Hamada M."/>
            <person name="Tamura T."/>
            <person name="Yamazoe A."/>
            <person name="Yamazaki S."/>
            <person name="Fujita N."/>
        </authorList>
    </citation>
    <scope>NUCLEOTIDE SEQUENCE [LARGE SCALE GENOMIC DNA]</scope>
    <source>
        <strain evidence="5 6">NBRC 108243</strain>
    </source>
</reference>
<feature type="domain" description="Isopropylmalate dehydrogenase-like" evidence="4">
    <location>
        <begin position="13"/>
        <end position="358"/>
    </location>
</feature>
<dbReference type="STRING" id="1223545.GS4_29_00150"/>
<evidence type="ECO:0000313" key="5">
    <source>
        <dbReference type="EMBL" id="GAC69916.1"/>
    </source>
</evidence>
<dbReference type="PROSITE" id="PS00470">
    <property type="entry name" value="IDH_IMDH"/>
    <property type="match status" value="1"/>
</dbReference>
<evidence type="ECO:0000259" key="4">
    <source>
        <dbReference type="SMART" id="SM01329"/>
    </source>
</evidence>
<sequence>MDATHDDRSQRHRIGVLFGDGIGPEIVPAAVEIADRAAALEHTGFDWVEAPLGHAAIERYGSPVPDETLCVLDELDVWIMGPHDSASYPPDVGGGHTPGAIVRTRYDLYANLRPCRAIPGVRATAPDIDVLIVRENSEGLYADRNMALGSGEFMPTPDVALSVGVITRAATTRIAREAFRAASRRRRAVTIVHKANVLRMTTGLFRDVCREVAEDYPEVTVTEQHIDAMAAHLVRRPADFDVLVTENLFGDILSDLAAELAGSLGIAGSVNASATTAMAQAAHGAAPDIAGLGVADPIAVIASTAMVLRWWAEHDDRRSALEAVADRIDAAIAATAAAGVVTADLGGDATTRQFTDHVLSELGR</sequence>
<dbReference type="eggNOG" id="COG0473">
    <property type="taxonomic scope" value="Bacteria"/>
</dbReference>
<dbReference type="Proteomes" id="UP000011666">
    <property type="component" value="Unassembled WGS sequence"/>
</dbReference>
<dbReference type="Gene3D" id="3.40.718.10">
    <property type="entry name" value="Isopropylmalate Dehydrogenase"/>
    <property type="match status" value="1"/>
</dbReference>
<dbReference type="OrthoDB" id="5289857at2"/>
<accession>M0QNT2</accession>
<evidence type="ECO:0000256" key="3">
    <source>
        <dbReference type="ARBA" id="ARBA00023211"/>
    </source>
</evidence>
<dbReference type="InterPro" id="IPR024084">
    <property type="entry name" value="IsoPropMal-DH-like_dom"/>
</dbReference>
<evidence type="ECO:0000313" key="6">
    <source>
        <dbReference type="Proteomes" id="UP000011666"/>
    </source>
</evidence>
<dbReference type="RefSeq" id="WP_007623441.1">
    <property type="nucleotide sequence ID" value="NZ_BANX01000029.1"/>
</dbReference>
<keyword evidence="3" id="KW-0464">Manganese</keyword>
<name>M0QNT2_9ACTN</name>
<protein>
    <submittedName>
        <fullName evidence="5">Putative 3-isopropylmalate dehydrogenase</fullName>
    </submittedName>
</protein>
<dbReference type="GO" id="GO:0006102">
    <property type="term" value="P:isocitrate metabolic process"/>
    <property type="evidence" value="ECO:0007669"/>
    <property type="project" value="TreeGrafter"/>
</dbReference>
<dbReference type="Pfam" id="PF00180">
    <property type="entry name" value="Iso_dh"/>
    <property type="match status" value="1"/>
</dbReference>
<comment type="similarity">
    <text evidence="1">Belongs to the isocitrate and isopropylmalate dehydrogenases family.</text>
</comment>
<evidence type="ECO:0000256" key="2">
    <source>
        <dbReference type="ARBA" id="ARBA00023002"/>
    </source>
</evidence>
<dbReference type="GO" id="GO:0006099">
    <property type="term" value="P:tricarboxylic acid cycle"/>
    <property type="evidence" value="ECO:0007669"/>
    <property type="project" value="TreeGrafter"/>
</dbReference>
<keyword evidence="2" id="KW-0560">Oxidoreductase</keyword>
<dbReference type="PANTHER" id="PTHR11835">
    <property type="entry name" value="DECARBOXYLATING DEHYDROGENASES-ISOCITRATE, ISOPROPYLMALATE, TARTRATE"/>
    <property type="match status" value="1"/>
</dbReference>
<gene>
    <name evidence="5" type="ORF">GS4_29_00150</name>
</gene>
<dbReference type="GO" id="GO:0051287">
    <property type="term" value="F:NAD binding"/>
    <property type="evidence" value="ECO:0007669"/>
    <property type="project" value="InterPro"/>
</dbReference>
<dbReference type="InterPro" id="IPR019818">
    <property type="entry name" value="IsoCit/isopropylmalate_DH_CS"/>
</dbReference>
<dbReference type="GO" id="GO:0004449">
    <property type="term" value="F:isocitrate dehydrogenase (NAD+) activity"/>
    <property type="evidence" value="ECO:0007669"/>
    <property type="project" value="TreeGrafter"/>
</dbReference>
<dbReference type="SUPFAM" id="SSF53659">
    <property type="entry name" value="Isocitrate/Isopropylmalate dehydrogenase-like"/>
    <property type="match status" value="1"/>
</dbReference>
<keyword evidence="6" id="KW-1185">Reference proteome</keyword>